<evidence type="ECO:0000256" key="6">
    <source>
        <dbReference type="SAM" id="Phobius"/>
    </source>
</evidence>
<evidence type="ECO:0000313" key="9">
    <source>
        <dbReference type="Proteomes" id="UP001378592"/>
    </source>
</evidence>
<dbReference type="GO" id="GO:0006644">
    <property type="term" value="P:phospholipid metabolic process"/>
    <property type="evidence" value="ECO:0007669"/>
    <property type="project" value="InterPro"/>
</dbReference>
<evidence type="ECO:0000256" key="2">
    <source>
        <dbReference type="ARBA" id="ARBA00008816"/>
    </source>
</evidence>
<dbReference type="InterPro" id="IPR000326">
    <property type="entry name" value="PAP2/HPO"/>
</dbReference>
<dbReference type="GO" id="GO:0008195">
    <property type="term" value="F:phosphatidate phosphatase activity"/>
    <property type="evidence" value="ECO:0007669"/>
    <property type="project" value="TreeGrafter"/>
</dbReference>
<evidence type="ECO:0000256" key="1">
    <source>
        <dbReference type="ARBA" id="ARBA00004141"/>
    </source>
</evidence>
<dbReference type="InterPro" id="IPR043216">
    <property type="entry name" value="PAP-like"/>
</dbReference>
<feature type="transmembrane region" description="Helical" evidence="6">
    <location>
        <begin position="12"/>
        <end position="35"/>
    </location>
</feature>
<proteinExistence type="inferred from homology"/>
<name>A0AAN9VT27_9ORTH</name>
<evidence type="ECO:0000313" key="8">
    <source>
        <dbReference type="EMBL" id="KAK7870994.1"/>
    </source>
</evidence>
<evidence type="ECO:0000256" key="3">
    <source>
        <dbReference type="ARBA" id="ARBA00022692"/>
    </source>
</evidence>
<protein>
    <recommendedName>
        <fullName evidence="7">Phosphatidic acid phosphatase type 2/haloperoxidase domain-containing protein</fullName>
    </recommendedName>
</protein>
<dbReference type="Proteomes" id="UP001378592">
    <property type="component" value="Unassembled WGS sequence"/>
</dbReference>
<feature type="transmembrane region" description="Helical" evidence="6">
    <location>
        <begin position="55"/>
        <end position="76"/>
    </location>
</feature>
<accession>A0AAN9VT27</accession>
<dbReference type="InterPro" id="IPR036938">
    <property type="entry name" value="PAP2/HPO_sf"/>
</dbReference>
<dbReference type="Pfam" id="PF01569">
    <property type="entry name" value="PAP2"/>
    <property type="match status" value="1"/>
</dbReference>
<feature type="domain" description="Phosphatidic acid phosphatase type 2/haloperoxidase" evidence="7">
    <location>
        <begin position="89"/>
        <end position="227"/>
    </location>
</feature>
<evidence type="ECO:0000256" key="4">
    <source>
        <dbReference type="ARBA" id="ARBA00022989"/>
    </source>
</evidence>
<dbReference type="SUPFAM" id="SSF48317">
    <property type="entry name" value="Acid phosphatase/Vanadium-dependent haloperoxidase"/>
    <property type="match status" value="1"/>
</dbReference>
<dbReference type="CDD" id="cd03390">
    <property type="entry name" value="PAP2_containing_1_like"/>
    <property type="match status" value="1"/>
</dbReference>
<keyword evidence="3 6" id="KW-0812">Transmembrane</keyword>
<evidence type="ECO:0000259" key="7">
    <source>
        <dbReference type="SMART" id="SM00014"/>
    </source>
</evidence>
<comment type="subcellular location">
    <subcellularLocation>
        <location evidence="1">Membrane</location>
        <topology evidence="1">Multi-pass membrane protein</topology>
    </subcellularLocation>
</comment>
<keyword evidence="5 6" id="KW-0472">Membrane</keyword>
<comment type="similarity">
    <text evidence="2">Belongs to the PA-phosphatase related phosphoesterase family.</text>
</comment>
<evidence type="ECO:0000256" key="5">
    <source>
        <dbReference type="ARBA" id="ARBA00023136"/>
    </source>
</evidence>
<comment type="caution">
    <text evidence="8">The sequence shown here is derived from an EMBL/GenBank/DDBJ whole genome shotgun (WGS) entry which is preliminary data.</text>
</comment>
<dbReference type="GO" id="GO:0016020">
    <property type="term" value="C:membrane"/>
    <property type="evidence" value="ECO:0007669"/>
    <property type="project" value="UniProtKB-SubCell"/>
</dbReference>
<feature type="transmembrane region" description="Helical" evidence="6">
    <location>
        <begin position="154"/>
        <end position="172"/>
    </location>
</feature>
<reference evidence="8 9" key="1">
    <citation type="submission" date="2024-03" db="EMBL/GenBank/DDBJ databases">
        <title>The genome assembly and annotation of the cricket Gryllus longicercus Weissman &amp; Gray.</title>
        <authorList>
            <person name="Szrajer S."/>
            <person name="Gray D."/>
            <person name="Ylla G."/>
        </authorList>
    </citation>
    <scope>NUCLEOTIDE SEQUENCE [LARGE SCALE GENOMIC DNA]</scope>
    <source>
        <strain evidence="8">DAG 2021-001</strain>
        <tissue evidence="8">Whole body minus gut</tissue>
    </source>
</reference>
<organism evidence="8 9">
    <name type="scientific">Gryllus longicercus</name>
    <dbReference type="NCBI Taxonomy" id="2509291"/>
    <lineage>
        <taxon>Eukaryota</taxon>
        <taxon>Metazoa</taxon>
        <taxon>Ecdysozoa</taxon>
        <taxon>Arthropoda</taxon>
        <taxon>Hexapoda</taxon>
        <taxon>Insecta</taxon>
        <taxon>Pterygota</taxon>
        <taxon>Neoptera</taxon>
        <taxon>Polyneoptera</taxon>
        <taxon>Orthoptera</taxon>
        <taxon>Ensifera</taxon>
        <taxon>Gryllidea</taxon>
        <taxon>Grylloidea</taxon>
        <taxon>Gryllidae</taxon>
        <taxon>Gryllinae</taxon>
        <taxon>Gryllus</taxon>
    </lineage>
</organism>
<feature type="transmembrane region" description="Helical" evidence="6">
    <location>
        <begin position="88"/>
        <end position="110"/>
    </location>
</feature>
<sequence>MPSTRESKANLIVEIIIRAILALIFIELEGATPFIRKIHLDELWLYKNPRSDSYVPTSVLWPLVFITPTVIIFMMFMIHKDKVDVSQAILGLSLGLSLNGALTNLIKIIVGRPRPDFFWRCFPDGEVNPELECTGDESVVLEGRKSFPSGHSSFAFTSMGFIAFYLAGKLHVFNAGGRGQSWRLCIFLLPLVIGLAVALSRTCDYHHHWQDVLCGSLLGLSISYLCYRQYFPCLSSIHSHRPYAGMMPYMEVDGVRNNDQTQMEEQIKWI</sequence>
<dbReference type="SMART" id="SM00014">
    <property type="entry name" value="acidPPc"/>
    <property type="match status" value="1"/>
</dbReference>
<feature type="transmembrane region" description="Helical" evidence="6">
    <location>
        <begin position="208"/>
        <end position="227"/>
    </location>
</feature>
<dbReference type="EMBL" id="JAZDUA010000048">
    <property type="protein sequence ID" value="KAK7870994.1"/>
    <property type="molecule type" value="Genomic_DNA"/>
</dbReference>
<keyword evidence="9" id="KW-1185">Reference proteome</keyword>
<dbReference type="AlphaFoldDB" id="A0AAN9VT27"/>
<keyword evidence="4 6" id="KW-1133">Transmembrane helix</keyword>
<gene>
    <name evidence="8" type="ORF">R5R35_012189</name>
</gene>
<dbReference type="PANTHER" id="PTHR10165:SF35">
    <property type="entry name" value="RE23632P"/>
    <property type="match status" value="1"/>
</dbReference>
<feature type="transmembrane region" description="Helical" evidence="6">
    <location>
        <begin position="184"/>
        <end position="202"/>
    </location>
</feature>
<dbReference type="Gene3D" id="1.20.144.10">
    <property type="entry name" value="Phosphatidic acid phosphatase type 2/haloperoxidase"/>
    <property type="match status" value="1"/>
</dbReference>
<dbReference type="PANTHER" id="PTHR10165">
    <property type="entry name" value="LIPID PHOSPHATE PHOSPHATASE"/>
    <property type="match status" value="1"/>
</dbReference>
<dbReference type="GO" id="GO:0046839">
    <property type="term" value="P:phospholipid dephosphorylation"/>
    <property type="evidence" value="ECO:0007669"/>
    <property type="project" value="TreeGrafter"/>
</dbReference>